<organism evidence="4 5">
    <name type="scientific">Pseudobutyrivibrio ruminis</name>
    <dbReference type="NCBI Taxonomy" id="46206"/>
    <lineage>
        <taxon>Bacteria</taxon>
        <taxon>Bacillati</taxon>
        <taxon>Bacillota</taxon>
        <taxon>Clostridia</taxon>
        <taxon>Lachnospirales</taxon>
        <taxon>Lachnospiraceae</taxon>
        <taxon>Pseudobutyrivibrio</taxon>
    </lineage>
</organism>
<dbReference type="EMBL" id="SVER01000009">
    <property type="protein sequence ID" value="MBE5919131.1"/>
    <property type="molecule type" value="Genomic_DNA"/>
</dbReference>
<reference evidence="4" key="1">
    <citation type="submission" date="2019-04" db="EMBL/GenBank/DDBJ databases">
        <title>Evolution of Biomass-Degrading Anaerobic Consortia Revealed by Metagenomics.</title>
        <authorList>
            <person name="Peng X."/>
        </authorList>
    </citation>
    <scope>NUCLEOTIDE SEQUENCE</scope>
    <source>
        <strain evidence="4">SIG311</strain>
    </source>
</reference>
<sequence length="454" mass="49507">MKRKLLSLMLVGTMAASMVACGSSADTATTDNASQDATTDSAATEAVQSDDENTLTVYAWDENFNIPALKAAEKDYQEVNPDFKLEVITQSQSSDVEQAVTLAAEAGDYSTLPDIVLFQDHYFQQYVTNYPEAWQSADGADCNWDGLGAEKLSYSTVDGTHYGFPVDAGTAIFAYRTDLLEQAGYTIDDVTGITWDEFDKIGKDVYAATGKYLLCMDGDGNDLFYMMLQEEGVSQFKDGEPYFTENETLVKVFNTLVTLAQDNVLYLANDWSDYTDQAIQGDMVAGVFNGNWIIPTMKQVTDNSGKWEIVPAPTLTGKPGYASNGGSSLYITANCKKTDLAKDFLAYTFGGRSAEDGQSITYDEALLNGGVIGTCAAAAESDVYQQGVDFFNGQPIYADIVEYTQNVATVEQSDYHYQARTALATALINVLQNGYEPDAALEEAETNLRFEMGL</sequence>
<evidence type="ECO:0000313" key="5">
    <source>
        <dbReference type="Proteomes" id="UP000766246"/>
    </source>
</evidence>
<gene>
    <name evidence="4" type="ORF">E7272_04730</name>
</gene>
<dbReference type="PROSITE" id="PS51257">
    <property type="entry name" value="PROKAR_LIPOPROTEIN"/>
    <property type="match status" value="1"/>
</dbReference>
<dbReference type="SUPFAM" id="SSF53850">
    <property type="entry name" value="Periplasmic binding protein-like II"/>
    <property type="match status" value="1"/>
</dbReference>
<evidence type="ECO:0000256" key="2">
    <source>
        <dbReference type="SAM" id="MobiDB-lite"/>
    </source>
</evidence>
<feature type="region of interest" description="Disordered" evidence="2">
    <location>
        <begin position="25"/>
        <end position="48"/>
    </location>
</feature>
<keyword evidence="1 3" id="KW-0732">Signal</keyword>
<dbReference type="InterPro" id="IPR050490">
    <property type="entry name" value="Bact_solute-bd_prot1"/>
</dbReference>
<protein>
    <submittedName>
        <fullName evidence="4">Sugar ABC transporter substrate-binding protein</fullName>
    </submittedName>
</protein>
<dbReference type="Gene3D" id="3.40.190.10">
    <property type="entry name" value="Periplasmic binding protein-like II"/>
    <property type="match status" value="1"/>
</dbReference>
<evidence type="ECO:0000256" key="1">
    <source>
        <dbReference type="ARBA" id="ARBA00022729"/>
    </source>
</evidence>
<dbReference type="Proteomes" id="UP000766246">
    <property type="component" value="Unassembled WGS sequence"/>
</dbReference>
<dbReference type="PANTHER" id="PTHR43649">
    <property type="entry name" value="ARABINOSE-BINDING PROTEIN-RELATED"/>
    <property type="match status" value="1"/>
</dbReference>
<proteinExistence type="predicted"/>
<evidence type="ECO:0000256" key="3">
    <source>
        <dbReference type="SAM" id="SignalP"/>
    </source>
</evidence>
<dbReference type="PANTHER" id="PTHR43649:SF33">
    <property type="entry name" value="POLYGALACTURONAN_RHAMNOGALACTURONAN-BINDING PROTEIN YTCQ"/>
    <property type="match status" value="1"/>
</dbReference>
<evidence type="ECO:0000313" key="4">
    <source>
        <dbReference type="EMBL" id="MBE5919131.1"/>
    </source>
</evidence>
<comment type="caution">
    <text evidence="4">The sequence shown here is derived from an EMBL/GenBank/DDBJ whole genome shotgun (WGS) entry which is preliminary data.</text>
</comment>
<feature type="chain" id="PRO_5037554530" evidence="3">
    <location>
        <begin position="26"/>
        <end position="454"/>
    </location>
</feature>
<dbReference type="AlphaFoldDB" id="A0A927U8K4"/>
<name>A0A927U8K4_9FIRM</name>
<feature type="compositionally biased region" description="Low complexity" evidence="2">
    <location>
        <begin position="25"/>
        <end position="44"/>
    </location>
</feature>
<accession>A0A927U8K4</accession>
<feature type="signal peptide" evidence="3">
    <location>
        <begin position="1"/>
        <end position="25"/>
    </location>
</feature>